<dbReference type="InterPro" id="IPR031633">
    <property type="entry name" value="SLD5_C"/>
</dbReference>
<comment type="similarity">
    <text evidence="2 6">Belongs to the GINS4/SLD5 family.</text>
</comment>
<evidence type="ECO:0000256" key="2">
    <source>
        <dbReference type="ARBA" id="ARBA00008187"/>
    </source>
</evidence>
<evidence type="ECO:0000256" key="5">
    <source>
        <dbReference type="ARBA" id="ARBA00023242"/>
    </source>
</evidence>
<accession>A0A383UT84</accession>
<dbReference type="PIRSF" id="PIRSF007764">
    <property type="entry name" value="Sld5"/>
    <property type="match status" value="1"/>
</dbReference>
<evidence type="ECO:0000313" key="9">
    <source>
        <dbReference type="EMBL" id="SZF02989.1"/>
    </source>
</evidence>
<organism evidence="9 10">
    <name type="scientific">Blumeria hordei</name>
    <name type="common">Barley powdery mildew</name>
    <name type="synonym">Blumeria graminis f. sp. hordei</name>
    <dbReference type="NCBI Taxonomy" id="2867405"/>
    <lineage>
        <taxon>Eukaryota</taxon>
        <taxon>Fungi</taxon>
        <taxon>Dikarya</taxon>
        <taxon>Ascomycota</taxon>
        <taxon>Pezizomycotina</taxon>
        <taxon>Leotiomycetes</taxon>
        <taxon>Erysiphales</taxon>
        <taxon>Erysiphaceae</taxon>
        <taxon>Blumeria</taxon>
    </lineage>
</organism>
<dbReference type="PANTHER" id="PTHR21206">
    <property type="entry name" value="SLD5 PROTEIN"/>
    <property type="match status" value="1"/>
</dbReference>
<evidence type="ECO:0000259" key="7">
    <source>
        <dbReference type="Pfam" id="PF05916"/>
    </source>
</evidence>
<dbReference type="PANTHER" id="PTHR21206:SF0">
    <property type="entry name" value="DNA REPLICATION COMPLEX GINS PROTEIN SLD5"/>
    <property type="match status" value="1"/>
</dbReference>
<proteinExistence type="inferred from homology"/>
<evidence type="ECO:0000256" key="3">
    <source>
        <dbReference type="ARBA" id="ARBA00014804"/>
    </source>
</evidence>
<dbReference type="AlphaFoldDB" id="A0A383UT84"/>
<dbReference type="InterPro" id="IPR008591">
    <property type="entry name" value="GINS_Sld5"/>
</dbReference>
<name>A0A383UT84_BLUHO</name>
<dbReference type="GO" id="GO:0000811">
    <property type="term" value="C:GINS complex"/>
    <property type="evidence" value="ECO:0007669"/>
    <property type="project" value="UniProtKB-UniRule"/>
</dbReference>
<evidence type="ECO:0000256" key="6">
    <source>
        <dbReference type="PIRNR" id="PIRNR007764"/>
    </source>
</evidence>
<gene>
    <name evidence="9" type="ORF">BLGHR1_13776</name>
</gene>
<feature type="domain" description="DNA replication complex GINS protein SLD5 C-terminal" evidence="8">
    <location>
        <begin position="180"/>
        <end position="240"/>
    </location>
</feature>
<evidence type="ECO:0000313" key="10">
    <source>
        <dbReference type="Proteomes" id="UP000275772"/>
    </source>
</evidence>
<dbReference type="InterPro" id="IPR038749">
    <property type="entry name" value="Sld5_GINS_A"/>
</dbReference>
<sequence>MEISDFIENLINPASHVDSLADSGAGLGSREGTDEKDQQALTRAWVNERGTVGLLPPQDALISRCSTRIRAQIEMIERMTGDMDPKTNFSLIIIQTDVERWKFLIRSYLRARLAKVDKYTLYYLSSPQLQTRLSKNEMAYATRHQQLLHNHYLNCFLGSFPANLQNLNDAVGGISMVEGPDEDSGVFVRGLGGRNGEDSVVVMGRGRDADGEVEVTRGEVVVAKWSDVREFIEREEMELV</sequence>
<dbReference type="GO" id="GO:0006261">
    <property type="term" value="P:DNA-templated DNA replication"/>
    <property type="evidence" value="ECO:0007669"/>
    <property type="project" value="InterPro"/>
</dbReference>
<evidence type="ECO:0000256" key="4">
    <source>
        <dbReference type="ARBA" id="ARBA00022705"/>
    </source>
</evidence>
<dbReference type="Pfam" id="PF16922">
    <property type="entry name" value="SLD5_C"/>
    <property type="match status" value="1"/>
</dbReference>
<dbReference type="Pfam" id="PF05916">
    <property type="entry name" value="Sld5"/>
    <property type="match status" value="1"/>
</dbReference>
<keyword evidence="5 6" id="KW-0539">Nucleus</keyword>
<dbReference type="InterPro" id="IPR021151">
    <property type="entry name" value="GINS_A"/>
</dbReference>
<evidence type="ECO:0000259" key="8">
    <source>
        <dbReference type="Pfam" id="PF16922"/>
    </source>
</evidence>
<comment type="subcellular location">
    <subcellularLocation>
        <location evidence="1 6">Nucleus</location>
    </subcellularLocation>
</comment>
<dbReference type="VEuPathDB" id="FungiDB:BLGHR1_13776"/>
<comment type="function">
    <text evidence="6">The GINS complex plays an essential role in the initiation of DNA replication.</text>
</comment>
<dbReference type="CDD" id="cd11711">
    <property type="entry name" value="GINS_A_Sld5"/>
    <property type="match status" value="1"/>
</dbReference>
<feature type="domain" description="GINS subunit" evidence="7">
    <location>
        <begin position="77"/>
        <end position="154"/>
    </location>
</feature>
<protein>
    <recommendedName>
        <fullName evidence="3 6">DNA replication complex GINS protein SLD5</fullName>
    </recommendedName>
</protein>
<keyword evidence="4 6" id="KW-0235">DNA replication</keyword>
<evidence type="ECO:0000256" key="1">
    <source>
        <dbReference type="ARBA" id="ARBA00004123"/>
    </source>
</evidence>
<dbReference type="InterPro" id="IPR036224">
    <property type="entry name" value="GINS_bundle-like_dom_sf"/>
</dbReference>
<dbReference type="Proteomes" id="UP000275772">
    <property type="component" value="Unassembled WGS sequence"/>
</dbReference>
<dbReference type="GO" id="GO:0000727">
    <property type="term" value="P:double-strand break repair via break-induced replication"/>
    <property type="evidence" value="ECO:0007669"/>
    <property type="project" value="TreeGrafter"/>
</dbReference>
<dbReference type="SUPFAM" id="SSF158573">
    <property type="entry name" value="GINS helical bundle-like"/>
    <property type="match status" value="1"/>
</dbReference>
<dbReference type="EMBL" id="UNSH01000046">
    <property type="protein sequence ID" value="SZF02989.1"/>
    <property type="molecule type" value="Genomic_DNA"/>
</dbReference>
<dbReference type="Gene3D" id="1.20.58.1030">
    <property type="match status" value="1"/>
</dbReference>
<reference evidence="9 10" key="1">
    <citation type="submission" date="2017-11" db="EMBL/GenBank/DDBJ databases">
        <authorList>
            <person name="Kracher B."/>
        </authorList>
    </citation>
    <scope>NUCLEOTIDE SEQUENCE [LARGE SCALE GENOMIC DNA]</scope>
    <source>
        <strain evidence="9 10">RACE1</strain>
    </source>
</reference>